<comment type="subcellular location">
    <subcellularLocation>
        <location evidence="1">Cell envelope</location>
    </subcellularLocation>
</comment>
<comment type="similarity">
    <text evidence="2">Belongs to the bacterial solute-binding protein 1 family.</text>
</comment>
<feature type="signal peptide" evidence="6">
    <location>
        <begin position="1"/>
        <end position="21"/>
    </location>
</feature>
<dbReference type="Proteomes" id="UP000730618">
    <property type="component" value="Unassembled WGS sequence"/>
</dbReference>
<dbReference type="InterPro" id="IPR050490">
    <property type="entry name" value="Bact_solute-bd_prot1"/>
</dbReference>
<evidence type="ECO:0000256" key="6">
    <source>
        <dbReference type="SAM" id="SignalP"/>
    </source>
</evidence>
<protein>
    <recommendedName>
        <fullName evidence="9">Extracellular solute-binding protein</fullName>
    </recommendedName>
</protein>
<evidence type="ECO:0000256" key="5">
    <source>
        <dbReference type="SAM" id="Coils"/>
    </source>
</evidence>
<reference evidence="7 8" key="1">
    <citation type="submission" date="2021-06" db="EMBL/GenBank/DDBJ databases">
        <authorList>
            <person name="Criscuolo A."/>
        </authorList>
    </citation>
    <scope>NUCLEOTIDE SEQUENCE [LARGE SCALE GENOMIC DNA]</scope>
    <source>
        <strain evidence="8">CIP 111802</strain>
    </source>
</reference>
<feature type="coiled-coil region" evidence="5">
    <location>
        <begin position="410"/>
        <end position="437"/>
    </location>
</feature>
<accession>A0ABN7TUL3</accession>
<dbReference type="EMBL" id="CAJVCE010000030">
    <property type="protein sequence ID" value="CAG7656461.1"/>
    <property type="molecule type" value="Genomic_DNA"/>
</dbReference>
<evidence type="ECO:0000256" key="3">
    <source>
        <dbReference type="ARBA" id="ARBA00022448"/>
    </source>
</evidence>
<feature type="chain" id="PRO_5045783641" description="Extracellular solute-binding protein" evidence="6">
    <location>
        <begin position="22"/>
        <end position="443"/>
    </location>
</feature>
<dbReference type="PROSITE" id="PS51257">
    <property type="entry name" value="PROKAR_LIPOPROTEIN"/>
    <property type="match status" value="1"/>
</dbReference>
<evidence type="ECO:0000313" key="8">
    <source>
        <dbReference type="Proteomes" id="UP000730618"/>
    </source>
</evidence>
<sequence length="443" mass="49515">MFKKQSKWMLSGLVLSCSVFAGCGGGDKQPQTSGNTPAPAQNNSPVTITLYARTLLLNEDFDKYIKQPLSQKFPNVTINKIDNEKGKTIQDLLTAGQIPDLIWEGLTNMQTLTDLKLPVDLEPLSKKHGFDLNRLDPTLVKSIRSYSDKGQLLYLPFRAFSFGLHYNKDIFDKFGVEYPKDNMTWDQAVELAKKVTGIRDGVDYRGLHSGISINRIQTQMSLPYVDAKTEKPVLLSNDRWQTLFRTFKDIYGIPGNYPKGASFGDGRKAFLETRNLAMFPHLLLIGDADFAEAVKKGLSWGVTTFPSMKDKPGVGPGVFSDGFIIPEGGKNQDLVFQLIAHLLSDEVQGEAAKLGNPPAVTNPEVRKKLYESNPLAKGINLTPIFNMKYADPYTKTQYDSKVQGIVQKQLEQYFTDKADLNTALRNAEEEMIKTIDQEKLKAK</sequence>
<proteinExistence type="inferred from homology"/>
<dbReference type="RefSeq" id="WP_218102624.1">
    <property type="nucleotide sequence ID" value="NZ_CAJVCE010000030.1"/>
</dbReference>
<dbReference type="PANTHER" id="PTHR43649:SF31">
    <property type="entry name" value="SN-GLYCEROL-3-PHOSPHATE-BINDING PERIPLASMIC PROTEIN UGPB"/>
    <property type="match status" value="1"/>
</dbReference>
<evidence type="ECO:0000256" key="1">
    <source>
        <dbReference type="ARBA" id="ARBA00004196"/>
    </source>
</evidence>
<organism evidence="7 8">
    <name type="scientific">Paenibacillus allorhizosphaerae</name>
    <dbReference type="NCBI Taxonomy" id="2849866"/>
    <lineage>
        <taxon>Bacteria</taxon>
        <taxon>Bacillati</taxon>
        <taxon>Bacillota</taxon>
        <taxon>Bacilli</taxon>
        <taxon>Bacillales</taxon>
        <taxon>Paenibacillaceae</taxon>
        <taxon>Paenibacillus</taxon>
    </lineage>
</organism>
<evidence type="ECO:0000256" key="2">
    <source>
        <dbReference type="ARBA" id="ARBA00008520"/>
    </source>
</evidence>
<dbReference type="Pfam" id="PF13416">
    <property type="entry name" value="SBP_bac_8"/>
    <property type="match status" value="1"/>
</dbReference>
<keyword evidence="5" id="KW-0175">Coiled coil</keyword>
<name>A0ABN7TUL3_9BACL</name>
<dbReference type="InterPro" id="IPR006059">
    <property type="entry name" value="SBP"/>
</dbReference>
<evidence type="ECO:0008006" key="9">
    <source>
        <dbReference type="Google" id="ProtNLM"/>
    </source>
</evidence>
<evidence type="ECO:0000256" key="4">
    <source>
        <dbReference type="ARBA" id="ARBA00022729"/>
    </source>
</evidence>
<keyword evidence="8" id="KW-1185">Reference proteome</keyword>
<evidence type="ECO:0000313" key="7">
    <source>
        <dbReference type="EMBL" id="CAG7656461.1"/>
    </source>
</evidence>
<gene>
    <name evidence="7" type="ORF">PAECIP111802_06410</name>
</gene>
<comment type="caution">
    <text evidence="7">The sequence shown here is derived from an EMBL/GenBank/DDBJ whole genome shotgun (WGS) entry which is preliminary data.</text>
</comment>
<dbReference type="PANTHER" id="PTHR43649">
    <property type="entry name" value="ARABINOSE-BINDING PROTEIN-RELATED"/>
    <property type="match status" value="1"/>
</dbReference>
<keyword evidence="3" id="KW-0813">Transport</keyword>
<keyword evidence="4 6" id="KW-0732">Signal</keyword>